<evidence type="ECO:0000256" key="1">
    <source>
        <dbReference type="ARBA" id="ARBA00001946"/>
    </source>
</evidence>
<dbReference type="GO" id="GO:0005524">
    <property type="term" value="F:ATP binding"/>
    <property type="evidence" value="ECO:0007669"/>
    <property type="project" value="UniProtKB-UniRule"/>
</dbReference>
<gene>
    <name evidence="13" type="ORF">PNEG_00702</name>
</gene>
<evidence type="ECO:0000256" key="11">
    <source>
        <dbReference type="RuleBase" id="RU368116"/>
    </source>
</evidence>
<dbReference type="HOGENOM" id="CLU_045832_0_0_1"/>
<dbReference type="Proteomes" id="UP000011958">
    <property type="component" value="Unassembled WGS sequence"/>
</dbReference>
<dbReference type="OMA" id="RTMCTYL"/>
<evidence type="ECO:0000256" key="4">
    <source>
        <dbReference type="ARBA" id="ARBA00012119"/>
    </source>
</evidence>
<dbReference type="RefSeq" id="XP_007872601.1">
    <property type="nucleotide sequence ID" value="XM_007874410.1"/>
</dbReference>
<evidence type="ECO:0000313" key="14">
    <source>
        <dbReference type="Proteomes" id="UP000011958"/>
    </source>
</evidence>
<comment type="cofactor">
    <cofactor evidence="1 11">
        <name>Mg(2+)</name>
        <dbReference type="ChEBI" id="CHEBI:18420"/>
    </cofactor>
</comment>
<dbReference type="GO" id="GO:0005829">
    <property type="term" value="C:cytosol"/>
    <property type="evidence" value="ECO:0007669"/>
    <property type="project" value="TreeGrafter"/>
</dbReference>
<dbReference type="EMBL" id="AFWA02000002">
    <property type="protein sequence ID" value="EMR11104.1"/>
    <property type="molecule type" value="Genomic_DNA"/>
</dbReference>
<dbReference type="STRING" id="1069680.M7PKV4"/>
<dbReference type="eggNOG" id="KOG2854">
    <property type="taxonomic scope" value="Eukaryota"/>
</dbReference>
<protein>
    <recommendedName>
        <fullName evidence="4 11">Adenosine kinase</fullName>
        <shortName evidence="11">AK</shortName>
        <ecNumber evidence="4 11">2.7.1.20</ecNumber>
    </recommendedName>
    <alternativeName>
        <fullName evidence="11">Adenosine 5'-phosphotransferase</fullName>
    </alternativeName>
</protein>
<evidence type="ECO:0000259" key="12">
    <source>
        <dbReference type="Pfam" id="PF00294"/>
    </source>
</evidence>
<evidence type="ECO:0000256" key="9">
    <source>
        <dbReference type="ARBA" id="ARBA00022840"/>
    </source>
</evidence>
<dbReference type="Pfam" id="PF00294">
    <property type="entry name" value="PfkB"/>
    <property type="match status" value="1"/>
</dbReference>
<dbReference type="GO" id="GO:0006144">
    <property type="term" value="P:purine nucleobase metabolic process"/>
    <property type="evidence" value="ECO:0007669"/>
    <property type="project" value="EnsemblFungi"/>
</dbReference>
<evidence type="ECO:0000256" key="2">
    <source>
        <dbReference type="ARBA" id="ARBA00004801"/>
    </source>
</evidence>
<dbReference type="GO" id="GO:0044209">
    <property type="term" value="P:AMP salvage"/>
    <property type="evidence" value="ECO:0007669"/>
    <property type="project" value="UniProtKB-UniRule"/>
</dbReference>
<keyword evidence="8 11" id="KW-0418">Kinase</keyword>
<dbReference type="UniPathway" id="UPA00588">
    <property type="reaction ID" value="UER00659"/>
</dbReference>
<proteinExistence type="inferred from homology"/>
<comment type="similarity">
    <text evidence="3 11">Belongs to the carbohydrate kinase PfkB family.</text>
</comment>
<dbReference type="Gene3D" id="3.30.1110.10">
    <property type="match status" value="1"/>
</dbReference>
<dbReference type="AlphaFoldDB" id="M7PKV4"/>
<evidence type="ECO:0000256" key="5">
    <source>
        <dbReference type="ARBA" id="ARBA00022679"/>
    </source>
</evidence>
<dbReference type="VEuPathDB" id="FungiDB:PNEG_00702"/>
<dbReference type="InterPro" id="IPR011611">
    <property type="entry name" value="PfkB_dom"/>
</dbReference>
<keyword evidence="11" id="KW-0460">Magnesium</keyword>
<comment type="caution">
    <text evidence="13">The sequence shown here is derived from an EMBL/GenBank/DDBJ whole genome shotgun (WGS) entry which is preliminary data.</text>
</comment>
<comment type="pathway">
    <text evidence="2 11">Purine metabolism; AMP biosynthesis via salvage pathway; AMP from adenosine: step 1/1.</text>
</comment>
<reference evidence="14" key="1">
    <citation type="journal article" date="2016" name="Nat. Commun.">
        <title>Genome analysis of three Pneumocystis species reveals adaptation mechanisms to life exclusively in mammalian hosts.</title>
        <authorList>
            <person name="Ma L."/>
            <person name="Chen Z."/>
            <person name="Huang D.W."/>
            <person name="Kutty G."/>
            <person name="Ishihara M."/>
            <person name="Wang H."/>
            <person name="Abouelleil A."/>
            <person name="Bishop L."/>
            <person name="Davey E."/>
            <person name="Deng R."/>
            <person name="Deng X."/>
            <person name="Fan L."/>
            <person name="Fantoni G."/>
            <person name="Fitzgerald M."/>
            <person name="Gogineni E."/>
            <person name="Goldberg J.M."/>
            <person name="Handley G."/>
            <person name="Hu X."/>
            <person name="Huber C."/>
            <person name="Jiao X."/>
            <person name="Jones K."/>
            <person name="Levin J.Z."/>
            <person name="Liu Y."/>
            <person name="Macdonald P."/>
            <person name="Melnikov A."/>
            <person name="Raley C."/>
            <person name="Sassi M."/>
            <person name="Sherman B.T."/>
            <person name="Song X."/>
            <person name="Sykes S."/>
            <person name="Tran B."/>
            <person name="Walsh L."/>
            <person name="Xia Y."/>
            <person name="Yang J."/>
            <person name="Young S."/>
            <person name="Zeng Q."/>
            <person name="Zheng X."/>
            <person name="Stephens R."/>
            <person name="Nusbaum C."/>
            <person name="Birren B.W."/>
            <person name="Azadi P."/>
            <person name="Lempicki R.A."/>
            <person name="Cuomo C.A."/>
            <person name="Kovacs J.A."/>
        </authorList>
    </citation>
    <scope>NUCLEOTIDE SEQUENCE [LARGE SCALE GENOMIC DNA]</scope>
    <source>
        <strain evidence="14">B123</strain>
    </source>
</reference>
<evidence type="ECO:0000256" key="10">
    <source>
        <dbReference type="PIRSR" id="PIRSR601805-1"/>
    </source>
</evidence>
<dbReference type="PRINTS" id="PR00989">
    <property type="entry name" value="ADENOKINASE"/>
</dbReference>
<comment type="function">
    <text evidence="11">ATP dependent phosphorylation of adenosine and other related nucleoside analogs to monophosphate derivatives.</text>
</comment>
<comment type="catalytic activity">
    <reaction evidence="11">
        <text>adenosine + ATP = AMP + ADP + H(+)</text>
        <dbReference type="Rhea" id="RHEA:20824"/>
        <dbReference type="ChEBI" id="CHEBI:15378"/>
        <dbReference type="ChEBI" id="CHEBI:16335"/>
        <dbReference type="ChEBI" id="CHEBI:30616"/>
        <dbReference type="ChEBI" id="CHEBI:456215"/>
        <dbReference type="ChEBI" id="CHEBI:456216"/>
        <dbReference type="EC" id="2.7.1.20"/>
    </reaction>
</comment>
<dbReference type="OrthoDB" id="432447at2759"/>
<feature type="domain" description="Carbohydrate kinase PfkB" evidence="12">
    <location>
        <begin position="27"/>
        <end position="340"/>
    </location>
</feature>
<dbReference type="GO" id="GO:0004001">
    <property type="term" value="F:adenosine kinase activity"/>
    <property type="evidence" value="ECO:0007669"/>
    <property type="project" value="UniProtKB-UniRule"/>
</dbReference>
<dbReference type="PANTHER" id="PTHR45769">
    <property type="entry name" value="ADENOSINE KINASE"/>
    <property type="match status" value="1"/>
</dbReference>
<sequence length="348" mass="38412">MVKEYVLFGLGNPLLDIQVKDCGFLKKYGLKPNDSILSEEKHMPIYQEIAELSDAQYIAGGSAQNTLRGAQYILPENSTVYVGCVGKDQFADHLKSVTKQEGLRTEYLIDATTPTGVCAVILSGKDRSLATRLAAASNYNIAHLKSPKIWALVENADYYYVEAYHLSSCILSVISLSEEAAIKNKVFIMNLSAEYLCHVYKDVMDTLSQYWDCLIGNEAEAIAFAEARGLKTKDVIDIALYIARLPKKNTCRPRIVVITQGSGDIVFIESYNKKIVINQAAVPKISDDQIVDTNATGDAFAGGFVAGLVLGYSVEKSVRCGIWLAQLCIRQSGSTYPFPKQIFHDQYD</sequence>
<dbReference type="InterPro" id="IPR029056">
    <property type="entry name" value="Ribokinase-like"/>
</dbReference>
<evidence type="ECO:0000313" key="13">
    <source>
        <dbReference type="EMBL" id="EMR11104.1"/>
    </source>
</evidence>
<dbReference type="PANTHER" id="PTHR45769:SF3">
    <property type="entry name" value="ADENOSINE KINASE"/>
    <property type="match status" value="1"/>
</dbReference>
<evidence type="ECO:0000256" key="3">
    <source>
        <dbReference type="ARBA" id="ARBA00010688"/>
    </source>
</evidence>
<dbReference type="GO" id="GO:0005634">
    <property type="term" value="C:nucleus"/>
    <property type="evidence" value="ECO:0007669"/>
    <property type="project" value="TreeGrafter"/>
</dbReference>
<evidence type="ECO:0000256" key="8">
    <source>
        <dbReference type="ARBA" id="ARBA00022777"/>
    </source>
</evidence>
<dbReference type="EC" id="2.7.1.20" evidence="4 11"/>
<dbReference type="Gene3D" id="3.40.1190.20">
    <property type="match status" value="1"/>
</dbReference>
<keyword evidence="7 11" id="KW-0547">Nucleotide-binding</keyword>
<feature type="active site" description="Proton acceptor" evidence="10">
    <location>
        <position position="298"/>
    </location>
</feature>
<dbReference type="SUPFAM" id="SSF53613">
    <property type="entry name" value="Ribokinase-like"/>
    <property type="match status" value="1"/>
</dbReference>
<keyword evidence="14" id="KW-1185">Reference proteome</keyword>
<dbReference type="GeneID" id="19894400"/>
<keyword evidence="6 11" id="KW-0660">Purine salvage</keyword>
<evidence type="ECO:0000256" key="7">
    <source>
        <dbReference type="ARBA" id="ARBA00022741"/>
    </source>
</evidence>
<evidence type="ECO:0000256" key="6">
    <source>
        <dbReference type="ARBA" id="ARBA00022726"/>
    </source>
</evidence>
<keyword evidence="5 11" id="KW-0808">Transferase</keyword>
<keyword evidence="9 11" id="KW-0067">ATP-binding</keyword>
<dbReference type="InterPro" id="IPR001805">
    <property type="entry name" value="Adenokinase"/>
</dbReference>
<organism evidence="13 14">
    <name type="scientific">Pneumocystis murina (strain B123)</name>
    <name type="common">Mouse pneumocystis pneumonia agent</name>
    <name type="synonym">Pneumocystis carinii f. sp. muris</name>
    <dbReference type="NCBI Taxonomy" id="1069680"/>
    <lineage>
        <taxon>Eukaryota</taxon>
        <taxon>Fungi</taxon>
        <taxon>Dikarya</taxon>
        <taxon>Ascomycota</taxon>
        <taxon>Taphrinomycotina</taxon>
        <taxon>Pneumocystomycetes</taxon>
        <taxon>Pneumocystaceae</taxon>
        <taxon>Pneumocystis</taxon>
    </lineage>
</organism>
<dbReference type="CDD" id="cd01168">
    <property type="entry name" value="adenosine_kinase"/>
    <property type="match status" value="1"/>
</dbReference>
<name>M7PKV4_PNEMU</name>
<dbReference type="GO" id="GO:0006166">
    <property type="term" value="P:purine ribonucleoside salvage"/>
    <property type="evidence" value="ECO:0007669"/>
    <property type="project" value="UniProtKB-KW"/>
</dbReference>
<accession>M7PKV4</accession>